<evidence type="ECO:0000313" key="2">
    <source>
        <dbReference type="EMBL" id="KAJ4408135.1"/>
    </source>
</evidence>
<dbReference type="OrthoDB" id="3795052at2759"/>
<keyword evidence="3" id="KW-1185">Reference proteome</keyword>
<proteinExistence type="predicted"/>
<evidence type="ECO:0000313" key="3">
    <source>
        <dbReference type="Proteomes" id="UP001140510"/>
    </source>
</evidence>
<feature type="region of interest" description="Disordered" evidence="1">
    <location>
        <begin position="1"/>
        <end position="29"/>
    </location>
</feature>
<feature type="compositionally biased region" description="Basic and acidic residues" evidence="1">
    <location>
        <begin position="315"/>
        <end position="324"/>
    </location>
</feature>
<feature type="compositionally biased region" description="Basic residues" evidence="1">
    <location>
        <begin position="1"/>
        <end position="10"/>
    </location>
</feature>
<gene>
    <name evidence="2" type="ORF">N0V91_003483</name>
</gene>
<protein>
    <submittedName>
        <fullName evidence="2">Uncharacterized protein</fullName>
    </submittedName>
</protein>
<accession>A0A9W8ZGJ1</accession>
<feature type="region of interest" description="Disordered" evidence="1">
    <location>
        <begin position="142"/>
        <end position="176"/>
    </location>
</feature>
<organism evidence="2 3">
    <name type="scientific">Didymella pomorum</name>
    <dbReference type="NCBI Taxonomy" id="749634"/>
    <lineage>
        <taxon>Eukaryota</taxon>
        <taxon>Fungi</taxon>
        <taxon>Dikarya</taxon>
        <taxon>Ascomycota</taxon>
        <taxon>Pezizomycotina</taxon>
        <taxon>Dothideomycetes</taxon>
        <taxon>Pleosporomycetidae</taxon>
        <taxon>Pleosporales</taxon>
        <taxon>Pleosporineae</taxon>
        <taxon>Didymellaceae</taxon>
        <taxon>Didymella</taxon>
    </lineage>
</organism>
<comment type="caution">
    <text evidence="2">The sequence shown here is derived from an EMBL/GenBank/DDBJ whole genome shotgun (WGS) entry which is preliminary data.</text>
</comment>
<reference evidence="2" key="1">
    <citation type="submission" date="2022-10" db="EMBL/GenBank/DDBJ databases">
        <title>Tapping the CABI collections for fungal endophytes: first genome assemblies for Collariella, Neodidymelliopsis, Ascochyta clinopodiicola, Didymella pomorum, Didymosphaeria variabile, Neocosmospora piperis and Neocucurbitaria cava.</title>
        <authorList>
            <person name="Hill R."/>
        </authorList>
    </citation>
    <scope>NUCLEOTIDE SEQUENCE</scope>
    <source>
        <strain evidence="2">IMI 355091</strain>
    </source>
</reference>
<evidence type="ECO:0000256" key="1">
    <source>
        <dbReference type="SAM" id="MobiDB-lite"/>
    </source>
</evidence>
<feature type="region of interest" description="Disordered" evidence="1">
    <location>
        <begin position="305"/>
        <end position="324"/>
    </location>
</feature>
<name>A0A9W8ZGJ1_9PLEO</name>
<dbReference type="EMBL" id="JAPEVA010000017">
    <property type="protein sequence ID" value="KAJ4408135.1"/>
    <property type="molecule type" value="Genomic_DNA"/>
</dbReference>
<dbReference type="Proteomes" id="UP001140510">
    <property type="component" value="Unassembled WGS sequence"/>
</dbReference>
<sequence length="356" mass="39802">MPIHRVKSRVRFQGPSKKPKHADNGKPQYKRMRTVFNVSLQSPPFSKVVDEALFKKKRVPLTEEFGDLLKSNLSSSLAAEKAYTEQQRVQYSPPSPNCQYFEYVLDDDDDPLAPLLELAPLAYATRSHYRGTAEEAVVDAGNHDLKGPSPSPLATTAMPIRPPPPRQGPSNFGKANARLNLPVSPQIVVSKAQSPHQSYDEGLSQPFIAPAPDHKLFGTYYVVPDIFTPEVIQQGFSSPSTRTTLTYPLPNEARFLDRTNTAWGKWYAKYPKPGDLPFAAACKGVQEPTDQELWDIHAAAHAPFRKPVPSPVSEEELRQRLDEEEHERAERLRCHTGHCFGALTGFCYPFQDGLIV</sequence>
<dbReference type="AlphaFoldDB" id="A0A9W8ZGJ1"/>